<proteinExistence type="predicted"/>
<evidence type="ECO:0008006" key="4">
    <source>
        <dbReference type="Google" id="ProtNLM"/>
    </source>
</evidence>
<dbReference type="Proteomes" id="UP000559010">
    <property type="component" value="Unassembled WGS sequence"/>
</dbReference>
<protein>
    <recommendedName>
        <fullName evidence="4">Lipocalin-like protein</fullName>
    </recommendedName>
</protein>
<gene>
    <name evidence="2" type="ORF">HH304_18870</name>
</gene>
<keyword evidence="3" id="KW-1185">Reference proteome</keyword>
<dbReference type="RefSeq" id="WP_169684847.1">
    <property type="nucleotide sequence ID" value="NZ_JABBNU010000013.1"/>
</dbReference>
<sequence length="140" mass="15585">MLKKSYFLIFACLFVFGLASCGNEEVVNSPLIGTKWIESKMVSENCDDPELNEIDDTGCSDGFCQNLTFTQSTIIHEFVENGQATVDDGPGLPYESDGTYIYADGEKFKYKIEGDKLTIYFDSKSEGDACDEYVVFVAEN</sequence>
<accession>A0A848J7L8</accession>
<organism evidence="2 3">
    <name type="scientific">Marinigracilibium pacificum</name>
    <dbReference type="NCBI Taxonomy" id="2729599"/>
    <lineage>
        <taxon>Bacteria</taxon>
        <taxon>Pseudomonadati</taxon>
        <taxon>Bacteroidota</taxon>
        <taxon>Cytophagia</taxon>
        <taxon>Cytophagales</taxon>
        <taxon>Flammeovirgaceae</taxon>
        <taxon>Marinigracilibium</taxon>
    </lineage>
</organism>
<dbReference type="EMBL" id="JABBNU010000013">
    <property type="protein sequence ID" value="NMM50480.1"/>
    <property type="molecule type" value="Genomic_DNA"/>
</dbReference>
<evidence type="ECO:0000313" key="3">
    <source>
        <dbReference type="Proteomes" id="UP000559010"/>
    </source>
</evidence>
<feature type="chain" id="PRO_5032525404" description="Lipocalin-like protein" evidence="1">
    <location>
        <begin position="20"/>
        <end position="140"/>
    </location>
</feature>
<evidence type="ECO:0000313" key="2">
    <source>
        <dbReference type="EMBL" id="NMM50480.1"/>
    </source>
</evidence>
<reference evidence="2 3" key="1">
    <citation type="submission" date="2020-04" db="EMBL/GenBank/DDBJ databases">
        <title>Flammeovirgaceae bacterium KN852 isolated from deep sea.</title>
        <authorList>
            <person name="Zhang D.-C."/>
        </authorList>
    </citation>
    <scope>NUCLEOTIDE SEQUENCE [LARGE SCALE GENOMIC DNA]</scope>
    <source>
        <strain evidence="2 3">KN852</strain>
    </source>
</reference>
<name>A0A848J7L8_9BACT</name>
<feature type="signal peptide" evidence="1">
    <location>
        <begin position="1"/>
        <end position="19"/>
    </location>
</feature>
<dbReference type="AlphaFoldDB" id="A0A848J7L8"/>
<keyword evidence="1" id="KW-0732">Signal</keyword>
<evidence type="ECO:0000256" key="1">
    <source>
        <dbReference type="SAM" id="SignalP"/>
    </source>
</evidence>
<dbReference type="PROSITE" id="PS51257">
    <property type="entry name" value="PROKAR_LIPOPROTEIN"/>
    <property type="match status" value="1"/>
</dbReference>
<comment type="caution">
    <text evidence="2">The sequence shown here is derived from an EMBL/GenBank/DDBJ whole genome shotgun (WGS) entry which is preliminary data.</text>
</comment>